<feature type="compositionally biased region" description="Acidic residues" evidence="1">
    <location>
        <begin position="218"/>
        <end position="235"/>
    </location>
</feature>
<evidence type="ECO:0000313" key="3">
    <source>
        <dbReference type="Proteomes" id="UP000054018"/>
    </source>
</evidence>
<reference evidence="3" key="2">
    <citation type="submission" date="2015-01" db="EMBL/GenBank/DDBJ databases">
        <title>Evolutionary Origins and Diversification of the Mycorrhizal Mutualists.</title>
        <authorList>
            <consortium name="DOE Joint Genome Institute"/>
            <consortium name="Mycorrhizal Genomics Consortium"/>
            <person name="Kohler A."/>
            <person name="Kuo A."/>
            <person name="Nagy L.G."/>
            <person name="Floudas D."/>
            <person name="Copeland A."/>
            <person name="Barry K.W."/>
            <person name="Cichocki N."/>
            <person name="Veneault-Fourrey C."/>
            <person name="LaButti K."/>
            <person name="Lindquist E.A."/>
            <person name="Lipzen A."/>
            <person name="Lundell T."/>
            <person name="Morin E."/>
            <person name="Murat C."/>
            <person name="Riley R."/>
            <person name="Ohm R."/>
            <person name="Sun H."/>
            <person name="Tunlid A."/>
            <person name="Henrissat B."/>
            <person name="Grigoriev I.V."/>
            <person name="Hibbett D.S."/>
            <person name="Martin F."/>
        </authorList>
    </citation>
    <scope>NUCLEOTIDE SEQUENCE [LARGE SCALE GENOMIC DNA]</scope>
    <source>
        <strain evidence="3">441</strain>
    </source>
</reference>
<reference evidence="2 3" key="1">
    <citation type="submission" date="2014-04" db="EMBL/GenBank/DDBJ databases">
        <authorList>
            <consortium name="DOE Joint Genome Institute"/>
            <person name="Kuo A."/>
            <person name="Kohler A."/>
            <person name="Costa M.D."/>
            <person name="Nagy L.G."/>
            <person name="Floudas D."/>
            <person name="Copeland A."/>
            <person name="Barry K.W."/>
            <person name="Cichocki N."/>
            <person name="Veneault-Fourrey C."/>
            <person name="LaButti K."/>
            <person name="Lindquist E.A."/>
            <person name="Lipzen A."/>
            <person name="Lundell T."/>
            <person name="Morin E."/>
            <person name="Murat C."/>
            <person name="Sun H."/>
            <person name="Tunlid A."/>
            <person name="Henrissat B."/>
            <person name="Grigoriev I.V."/>
            <person name="Hibbett D.S."/>
            <person name="Martin F."/>
            <person name="Nordberg H.P."/>
            <person name="Cantor M.N."/>
            <person name="Hua S.X."/>
        </authorList>
    </citation>
    <scope>NUCLEOTIDE SEQUENCE [LARGE SCALE GENOMIC DNA]</scope>
    <source>
        <strain evidence="2 3">441</strain>
    </source>
</reference>
<dbReference type="HOGENOM" id="CLU_068729_0_0_1"/>
<evidence type="ECO:0000256" key="1">
    <source>
        <dbReference type="SAM" id="MobiDB-lite"/>
    </source>
</evidence>
<gene>
    <name evidence="2" type="ORF">PISMIDRAFT_673100</name>
</gene>
<dbReference type="AlphaFoldDB" id="A0A0D0A349"/>
<evidence type="ECO:0000313" key="2">
    <source>
        <dbReference type="EMBL" id="KIK28857.1"/>
    </source>
</evidence>
<sequence length="271" mass="30651">MMVSPKSFTPRPFPLPAIADIPLEYIAKQLHDLAPLYWNRPETADCTIVVPIVGHSRPSSRRRAADPSHVASHLTLQLHTDYLCTKSSLLRGLFGGYSYLDLVKPEPKSSLSTSRTSRCHPMPPSLQPRLLPSSRPVLFLPVPDPRSIHLLIHWIYFGKADLIETCLKEGVVDWEGVMRNVEYLGLTTDIKVFLGRWYDNWLLPTHDRPVCCPQWFSDDSDVDTDSELEETDSEVDERSPQYGLAEEEVEISSRGTTDPRVPMESTRSGLL</sequence>
<dbReference type="Proteomes" id="UP000054018">
    <property type="component" value="Unassembled WGS sequence"/>
</dbReference>
<feature type="region of interest" description="Disordered" evidence="1">
    <location>
        <begin position="218"/>
        <end position="271"/>
    </location>
</feature>
<dbReference type="OrthoDB" id="3366352at2759"/>
<keyword evidence="3" id="KW-1185">Reference proteome</keyword>
<organism evidence="2 3">
    <name type="scientific">Pisolithus microcarpus 441</name>
    <dbReference type="NCBI Taxonomy" id="765257"/>
    <lineage>
        <taxon>Eukaryota</taxon>
        <taxon>Fungi</taxon>
        <taxon>Dikarya</taxon>
        <taxon>Basidiomycota</taxon>
        <taxon>Agaricomycotina</taxon>
        <taxon>Agaricomycetes</taxon>
        <taxon>Agaricomycetidae</taxon>
        <taxon>Boletales</taxon>
        <taxon>Sclerodermatineae</taxon>
        <taxon>Pisolithaceae</taxon>
        <taxon>Pisolithus</taxon>
    </lineage>
</organism>
<accession>A0A0D0A349</accession>
<protein>
    <submittedName>
        <fullName evidence="2">Unplaced genomic scaffold scaffold_7, whole genome shotgun sequence</fullName>
    </submittedName>
</protein>
<proteinExistence type="predicted"/>
<dbReference type="EMBL" id="KN833691">
    <property type="protein sequence ID" value="KIK28857.1"/>
    <property type="molecule type" value="Genomic_DNA"/>
</dbReference>
<name>A0A0D0A349_9AGAM</name>